<accession>A0A849L5V5</accession>
<feature type="domain" description="RapZ C-terminal" evidence="6">
    <location>
        <begin position="172"/>
        <end position="291"/>
    </location>
</feature>
<evidence type="ECO:0000313" key="8">
    <source>
        <dbReference type="Proteomes" id="UP000572377"/>
    </source>
</evidence>
<dbReference type="RefSeq" id="WP_171326377.1">
    <property type="nucleotide sequence ID" value="NZ_JABFBC010000002.1"/>
</dbReference>
<reference evidence="7 8" key="1">
    <citation type="submission" date="2020-05" db="EMBL/GenBank/DDBJ databases">
        <title>Gimesia benthica sp. nov., a novel planctomycete isolated from a deep-sea water sample of the Northwest Indian Ocean.</title>
        <authorList>
            <person name="Wang J."/>
            <person name="Ruan C."/>
            <person name="Song L."/>
            <person name="Zhu Y."/>
            <person name="Li A."/>
            <person name="Zheng X."/>
            <person name="Wang L."/>
            <person name="Lu Z."/>
            <person name="Huang Y."/>
            <person name="Du W."/>
            <person name="Zhou Y."/>
            <person name="Huang L."/>
            <person name="Dai X."/>
        </authorList>
    </citation>
    <scope>NUCLEOTIDE SEQUENCE [LARGE SCALE GENOMIC DNA]</scope>
    <source>
        <strain evidence="7 8">YYQ-30</strain>
    </source>
</reference>
<sequence length="305" mass="33362">MHRTEDTTAPLQQVAIVTGPSGAGRSTAIAALEDLGFEAIDNLPLSLLERLFAGGAHDHPVAVGIDPRTRDFSADGLLAAIDGLNAMPGFEASLVFIDCDTDTLLRRFSETRRRHPLAPQEPPLSGIERERTLLLPVLPQADVLIDTTEMTPHDLRAEMGRWFARGDGGDMVVVVQSFSYKRGTPRSADMVLDCRFLRNPHWVARLRPFTGQDAEVASYVAGDALYAPFMEKVIDMVTLLLPAYKAEGKSYFTLAFGCTGGRHRSVCIAQEVAIALAKAGWRVSSRHRELERAPREGVLEGVVKT</sequence>
<evidence type="ECO:0000259" key="6">
    <source>
        <dbReference type="Pfam" id="PF22740"/>
    </source>
</evidence>
<dbReference type="Proteomes" id="UP000572377">
    <property type="component" value="Unassembled WGS sequence"/>
</dbReference>
<dbReference type="AlphaFoldDB" id="A0A849L5V5"/>
<organism evidence="7 8">
    <name type="scientific">Halovulum dunhuangense</name>
    <dbReference type="NCBI Taxonomy" id="1505036"/>
    <lineage>
        <taxon>Bacteria</taxon>
        <taxon>Pseudomonadati</taxon>
        <taxon>Pseudomonadota</taxon>
        <taxon>Alphaproteobacteria</taxon>
        <taxon>Rhodobacterales</taxon>
        <taxon>Paracoccaceae</taxon>
        <taxon>Halovulum</taxon>
    </lineage>
</organism>
<dbReference type="PIRSF" id="PIRSF005052">
    <property type="entry name" value="P-loopkin"/>
    <property type="match status" value="1"/>
</dbReference>
<gene>
    <name evidence="7" type="primary">rapZ</name>
    <name evidence="7" type="ORF">HMH01_13955</name>
</gene>
<dbReference type="Pfam" id="PF22740">
    <property type="entry name" value="PapZ_C"/>
    <property type="match status" value="1"/>
</dbReference>
<dbReference type="NCBIfam" id="NF003828">
    <property type="entry name" value="PRK05416.1"/>
    <property type="match status" value="1"/>
</dbReference>
<evidence type="ECO:0000256" key="3">
    <source>
        <dbReference type="ARBA" id="ARBA00023134"/>
    </source>
</evidence>
<dbReference type="HAMAP" id="MF_00636">
    <property type="entry name" value="RapZ_like"/>
    <property type="match status" value="1"/>
</dbReference>
<dbReference type="PANTHER" id="PTHR30448:SF0">
    <property type="entry name" value="RNASE ADAPTER PROTEIN RAPZ"/>
    <property type="match status" value="1"/>
</dbReference>
<feature type="domain" description="RapZ-like N-terminal" evidence="5">
    <location>
        <begin position="13"/>
        <end position="164"/>
    </location>
</feature>
<evidence type="ECO:0000256" key="1">
    <source>
        <dbReference type="ARBA" id="ARBA00022741"/>
    </source>
</evidence>
<keyword evidence="2 4" id="KW-0067">ATP-binding</keyword>
<dbReference type="InterPro" id="IPR053931">
    <property type="entry name" value="RapZ_C"/>
</dbReference>
<feature type="binding site" evidence="4">
    <location>
        <begin position="66"/>
        <end position="69"/>
    </location>
    <ligand>
        <name>GTP</name>
        <dbReference type="ChEBI" id="CHEBI:37565"/>
    </ligand>
</feature>
<feature type="binding site" evidence="4">
    <location>
        <begin position="19"/>
        <end position="26"/>
    </location>
    <ligand>
        <name>ATP</name>
        <dbReference type="ChEBI" id="CHEBI:30616"/>
    </ligand>
</feature>
<dbReference type="SUPFAM" id="SSF52540">
    <property type="entry name" value="P-loop containing nucleoside triphosphate hydrolases"/>
    <property type="match status" value="1"/>
</dbReference>
<name>A0A849L5V5_9RHOB</name>
<dbReference type="PANTHER" id="PTHR30448">
    <property type="entry name" value="RNASE ADAPTER PROTEIN RAPZ"/>
    <property type="match status" value="1"/>
</dbReference>
<evidence type="ECO:0000256" key="4">
    <source>
        <dbReference type="HAMAP-Rule" id="MF_00636"/>
    </source>
</evidence>
<evidence type="ECO:0000256" key="2">
    <source>
        <dbReference type="ARBA" id="ARBA00022840"/>
    </source>
</evidence>
<dbReference type="InterPro" id="IPR053930">
    <property type="entry name" value="RapZ-like_N"/>
</dbReference>
<dbReference type="GO" id="GO:0005524">
    <property type="term" value="F:ATP binding"/>
    <property type="evidence" value="ECO:0007669"/>
    <property type="project" value="UniProtKB-UniRule"/>
</dbReference>
<dbReference type="EMBL" id="JABFBC010000002">
    <property type="protein sequence ID" value="NNU81540.1"/>
    <property type="molecule type" value="Genomic_DNA"/>
</dbReference>
<dbReference type="GO" id="GO:0005525">
    <property type="term" value="F:GTP binding"/>
    <property type="evidence" value="ECO:0007669"/>
    <property type="project" value="UniProtKB-UniRule"/>
</dbReference>
<dbReference type="InterPro" id="IPR005337">
    <property type="entry name" value="RapZ-like"/>
</dbReference>
<protein>
    <submittedName>
        <fullName evidence="7">RNase adapter RapZ</fullName>
    </submittedName>
</protein>
<dbReference type="InterPro" id="IPR027417">
    <property type="entry name" value="P-loop_NTPase"/>
</dbReference>
<dbReference type="Pfam" id="PF03668">
    <property type="entry name" value="RapZ-like_N"/>
    <property type="match status" value="1"/>
</dbReference>
<keyword evidence="1 4" id="KW-0547">Nucleotide-binding</keyword>
<keyword evidence="8" id="KW-1185">Reference proteome</keyword>
<keyword evidence="3 4" id="KW-0342">GTP-binding</keyword>
<evidence type="ECO:0000313" key="7">
    <source>
        <dbReference type="EMBL" id="NNU81540.1"/>
    </source>
</evidence>
<proteinExistence type="inferred from homology"/>
<evidence type="ECO:0000259" key="5">
    <source>
        <dbReference type="Pfam" id="PF03668"/>
    </source>
</evidence>
<comment type="caution">
    <text evidence="7">The sequence shown here is derived from an EMBL/GenBank/DDBJ whole genome shotgun (WGS) entry which is preliminary data.</text>
</comment>